<name>A0A835HVU8_9MAGN</name>
<dbReference type="EMBL" id="JADFTS010000005">
    <property type="protein sequence ID" value="KAF9607035.1"/>
    <property type="molecule type" value="Genomic_DNA"/>
</dbReference>
<comment type="similarity">
    <text evidence="1">Belongs to the 'GDSL' lipolytic enzyme family.</text>
</comment>
<gene>
    <name evidence="2" type="ORF">IFM89_030808</name>
</gene>
<evidence type="ECO:0000313" key="2">
    <source>
        <dbReference type="EMBL" id="KAF9607035.1"/>
    </source>
</evidence>
<dbReference type="PANTHER" id="PTHR22835">
    <property type="entry name" value="ZINC FINGER FYVE DOMAIN CONTAINING PROTEIN"/>
    <property type="match status" value="1"/>
</dbReference>
<dbReference type="Proteomes" id="UP000631114">
    <property type="component" value="Unassembled WGS sequence"/>
</dbReference>
<evidence type="ECO:0000256" key="1">
    <source>
        <dbReference type="ARBA" id="ARBA00008668"/>
    </source>
</evidence>
<accession>A0A835HVU8</accession>
<keyword evidence="3" id="KW-1185">Reference proteome</keyword>
<sequence length="127" mass="14276">MVGETGGNDYNYAFLQGKSIEDATALVPLVVNNIRDVAKYLQNALQQLRLEYPNVAILYVDYYQASEWVLTNAPQLARRFNPVGILATITCSSPRRLLADVNGGSPRQRWLTGVGDPWRRCVMFVNK</sequence>
<evidence type="ECO:0008006" key="4">
    <source>
        <dbReference type="Google" id="ProtNLM"/>
    </source>
</evidence>
<dbReference type="PANTHER" id="PTHR22835:SF517">
    <property type="entry name" value="GDSL-LIKE LIPASE_ACYLHYDROLASE FAMILY PROTEIN, EXPRESSED"/>
    <property type="match status" value="1"/>
</dbReference>
<proteinExistence type="inferred from homology"/>
<dbReference type="OrthoDB" id="1600564at2759"/>
<protein>
    <recommendedName>
        <fullName evidence="4">GDSL esterase/lipase</fullName>
    </recommendedName>
</protein>
<reference evidence="2 3" key="1">
    <citation type="submission" date="2020-10" db="EMBL/GenBank/DDBJ databases">
        <title>The Coptis chinensis genome and diversification of protoberbering-type alkaloids.</title>
        <authorList>
            <person name="Wang B."/>
            <person name="Shu S."/>
            <person name="Song C."/>
            <person name="Liu Y."/>
        </authorList>
    </citation>
    <scope>NUCLEOTIDE SEQUENCE [LARGE SCALE GENOMIC DNA]</scope>
    <source>
        <strain evidence="2">HL-2020</strain>
        <tissue evidence="2">Leaf</tissue>
    </source>
</reference>
<organism evidence="2 3">
    <name type="scientific">Coptis chinensis</name>
    <dbReference type="NCBI Taxonomy" id="261450"/>
    <lineage>
        <taxon>Eukaryota</taxon>
        <taxon>Viridiplantae</taxon>
        <taxon>Streptophyta</taxon>
        <taxon>Embryophyta</taxon>
        <taxon>Tracheophyta</taxon>
        <taxon>Spermatophyta</taxon>
        <taxon>Magnoliopsida</taxon>
        <taxon>Ranunculales</taxon>
        <taxon>Ranunculaceae</taxon>
        <taxon>Coptidoideae</taxon>
        <taxon>Coptis</taxon>
    </lineage>
</organism>
<evidence type="ECO:0000313" key="3">
    <source>
        <dbReference type="Proteomes" id="UP000631114"/>
    </source>
</evidence>
<comment type="caution">
    <text evidence="2">The sequence shown here is derived from an EMBL/GenBank/DDBJ whole genome shotgun (WGS) entry which is preliminary data.</text>
</comment>
<dbReference type="AlphaFoldDB" id="A0A835HVU8"/>